<feature type="domain" description="Doublecortin" evidence="2">
    <location>
        <begin position="251"/>
        <end position="334"/>
    </location>
</feature>
<accession>A0A507DS06</accession>
<dbReference type="SMART" id="SM00537">
    <property type="entry name" value="DCX"/>
    <property type="match status" value="3"/>
</dbReference>
<keyword evidence="4" id="KW-1185">Reference proteome</keyword>
<feature type="domain" description="Doublecortin" evidence="2">
    <location>
        <begin position="154"/>
        <end position="236"/>
    </location>
</feature>
<feature type="compositionally biased region" description="Low complexity" evidence="1">
    <location>
        <begin position="651"/>
        <end position="668"/>
    </location>
</feature>
<feature type="region of interest" description="Disordered" evidence="1">
    <location>
        <begin position="1025"/>
        <end position="1076"/>
    </location>
</feature>
<dbReference type="EMBL" id="QEAQ01000175">
    <property type="protein sequence ID" value="TPX54027.1"/>
    <property type="molecule type" value="Genomic_DNA"/>
</dbReference>
<feature type="region of interest" description="Disordered" evidence="1">
    <location>
        <begin position="101"/>
        <end position="144"/>
    </location>
</feature>
<evidence type="ECO:0000313" key="4">
    <source>
        <dbReference type="Proteomes" id="UP000318582"/>
    </source>
</evidence>
<dbReference type="Proteomes" id="UP000318582">
    <property type="component" value="Unassembled WGS sequence"/>
</dbReference>
<evidence type="ECO:0000259" key="2">
    <source>
        <dbReference type="PROSITE" id="PS50309"/>
    </source>
</evidence>
<dbReference type="PANTHER" id="PTHR23004">
    <property type="entry name" value="DOUBLECORTIN DOMAIN CONTAINING 2"/>
    <property type="match status" value="1"/>
</dbReference>
<feature type="region of interest" description="Disordered" evidence="1">
    <location>
        <begin position="686"/>
        <end position="728"/>
    </location>
</feature>
<feature type="domain" description="Doublecortin" evidence="2">
    <location>
        <begin position="8"/>
        <end position="91"/>
    </location>
</feature>
<sequence>MSLEERSKRIRVFRNGDIHDRGRRLVVNPRVYRNFEQFLSRLSKDLNLVNGAARRVYALENGHPVTTLEELADGAIYIASAGDPLKKIPYQVDSTHAVGPLPEGATIGNGPWNPATIVPRRRFKDPTRRSEDQNLGKQGNEPERVLFGPTSKAYKITVFQNGETTTPGTKMILNYRNCRSYEQLLRHMTELLRISVRKLYDAETGGRISSLRQVRDGQNMAVATSTADGFKRVNYQFTDGRRDVGEDESPRICTFFPNGDILHIGQTVPVTKRMFPTMQRLLDHLNAKLHMLTGQIHKIYSLSGQRQQTVEDLVHGGGYVVVPNNDSFIHARYNTNALNTRHSYHHGAAKDGTGTDGGSSDVPTRRVRKFRKRRKQTASASEDEAGEKVQRRIMHRRETGGRLKEEEEHEADTGDQTDVTTIVKKGVVKKKPAVTALTAPDPTPPPAPAPSTVKATAHAQTLTPGAAPPPRPQQVPVKREVDEPVYDDLHRRIQPTTTTTTIVTASQPVYGPQTRDEAGWVQSQPRLDASSIVKQYIEPQREVQHHGEPPAKKEQKEEAESRGLKGKKQPQQQTQPLPTPPIPAEPMPTEQPQHEIVDSSGGSWYVSPTAQRSDNTQPAADIDTVRITDSEETGEPGEPQGYFTKGGKWLQGQAPQQQQLQQEVQSPQTEELGFTFVKKSNAEGYFTKGTKKPAQEQPSSGGGGGIISKIIRKTKQGDTTTEIDEEVLETPDEMVATQRIVVHGDANDVYGESSQIRVLKSTAQQEQQQQSSYSSSPTATRHGKGEEEKDEEEEKETEENEYETVVMDLPLLIIEIIVDWLWDDILLTVNTSLYFRLVRVNRGFKTVLYDDRKRNDLMRTQAALINEGFNQRVLRVKDVLTNPFVAKLRLRMMGILLSDWDGPGQRKAMKLLKKHQDLFESSMVELESPAMLTRKVFSAASRLVRSSTAFSFAGILRLRPLGKEMWLLKDVVKQECKVSVQTFDWAVLYSLKHNPFLVDLETRNLYWIAAVPRALLRDVADDEEESVHDSLDDMTESGDDSVDDMTESGDDSLDDITESGDDSLDDITESAAEDEN</sequence>
<dbReference type="InterPro" id="IPR003533">
    <property type="entry name" value="Doublecortin_dom"/>
</dbReference>
<feature type="region of interest" description="Disordered" evidence="1">
    <location>
        <begin position="759"/>
        <end position="801"/>
    </location>
</feature>
<feature type="region of interest" description="Disordered" evidence="1">
    <location>
        <begin position="435"/>
        <end position="478"/>
    </location>
</feature>
<organism evidence="3 4">
    <name type="scientific">Powellomyces hirtus</name>
    <dbReference type="NCBI Taxonomy" id="109895"/>
    <lineage>
        <taxon>Eukaryota</taxon>
        <taxon>Fungi</taxon>
        <taxon>Fungi incertae sedis</taxon>
        <taxon>Chytridiomycota</taxon>
        <taxon>Chytridiomycota incertae sedis</taxon>
        <taxon>Chytridiomycetes</taxon>
        <taxon>Spizellomycetales</taxon>
        <taxon>Powellomycetaceae</taxon>
        <taxon>Powellomyces</taxon>
    </lineage>
</organism>
<dbReference type="GO" id="GO:0035556">
    <property type="term" value="P:intracellular signal transduction"/>
    <property type="evidence" value="ECO:0007669"/>
    <property type="project" value="InterPro"/>
</dbReference>
<feature type="compositionally biased region" description="Basic and acidic residues" evidence="1">
    <location>
        <begin position="386"/>
        <end position="406"/>
    </location>
</feature>
<feature type="region of interest" description="Disordered" evidence="1">
    <location>
        <begin position="496"/>
        <end position="526"/>
    </location>
</feature>
<evidence type="ECO:0000313" key="3">
    <source>
        <dbReference type="EMBL" id="TPX54027.1"/>
    </source>
</evidence>
<evidence type="ECO:0000256" key="1">
    <source>
        <dbReference type="SAM" id="MobiDB-lite"/>
    </source>
</evidence>
<dbReference type="AlphaFoldDB" id="A0A507DS06"/>
<feature type="region of interest" description="Disordered" evidence="1">
    <location>
        <begin position="344"/>
        <end position="418"/>
    </location>
</feature>
<feature type="compositionally biased region" description="Basic and acidic residues" evidence="1">
    <location>
        <begin position="124"/>
        <end position="144"/>
    </location>
</feature>
<dbReference type="STRING" id="109895.A0A507DS06"/>
<feature type="compositionally biased region" description="Pro residues" evidence="1">
    <location>
        <begin position="577"/>
        <end position="586"/>
    </location>
</feature>
<feature type="compositionally biased region" description="Basic and acidic residues" evidence="1">
    <location>
        <begin position="540"/>
        <end position="563"/>
    </location>
</feature>
<feature type="region of interest" description="Disordered" evidence="1">
    <location>
        <begin position="540"/>
        <end position="672"/>
    </location>
</feature>
<dbReference type="PROSITE" id="PS50309">
    <property type="entry name" value="DC"/>
    <property type="match status" value="3"/>
</dbReference>
<feature type="compositionally biased region" description="Polar residues" evidence="1">
    <location>
        <begin position="600"/>
        <end position="618"/>
    </location>
</feature>
<gene>
    <name evidence="3" type="ORF">PhCBS80983_g06069</name>
</gene>
<dbReference type="Pfam" id="PF03607">
    <property type="entry name" value="DCX"/>
    <property type="match status" value="3"/>
</dbReference>
<dbReference type="PANTHER" id="PTHR23004:SF11">
    <property type="entry name" value="PROTEIN RPI-1"/>
    <property type="match status" value="1"/>
</dbReference>
<feature type="compositionally biased region" description="Acidic residues" evidence="1">
    <location>
        <begin position="788"/>
        <end position="801"/>
    </location>
</feature>
<feature type="compositionally biased region" description="Low complexity" evidence="1">
    <location>
        <begin position="761"/>
        <end position="776"/>
    </location>
</feature>
<proteinExistence type="predicted"/>
<protein>
    <recommendedName>
        <fullName evidence="2">Doublecortin domain-containing protein</fullName>
    </recommendedName>
</protein>
<dbReference type="InterPro" id="IPR036572">
    <property type="entry name" value="Doublecortin_dom_sf"/>
</dbReference>
<comment type="caution">
    <text evidence="3">The sequence shown here is derived from an EMBL/GenBank/DDBJ whole genome shotgun (WGS) entry which is preliminary data.</text>
</comment>
<reference evidence="3 4" key="1">
    <citation type="journal article" date="2019" name="Sci. Rep.">
        <title>Comparative genomics of chytrid fungi reveal insights into the obligate biotrophic and pathogenic lifestyle of Synchytrium endobioticum.</title>
        <authorList>
            <person name="van de Vossenberg B.T.L.H."/>
            <person name="Warris S."/>
            <person name="Nguyen H.D.T."/>
            <person name="van Gent-Pelzer M.P.E."/>
            <person name="Joly D.L."/>
            <person name="van de Geest H.C."/>
            <person name="Bonants P.J.M."/>
            <person name="Smith D.S."/>
            <person name="Levesque C.A."/>
            <person name="van der Lee T.A.J."/>
        </authorList>
    </citation>
    <scope>NUCLEOTIDE SEQUENCE [LARGE SCALE GENOMIC DNA]</scope>
    <source>
        <strain evidence="3 4">CBS 809.83</strain>
    </source>
</reference>
<dbReference type="Gene3D" id="3.10.20.230">
    <property type="entry name" value="Doublecortin domain"/>
    <property type="match status" value="3"/>
</dbReference>
<dbReference type="GO" id="GO:0005815">
    <property type="term" value="C:microtubule organizing center"/>
    <property type="evidence" value="ECO:0007669"/>
    <property type="project" value="TreeGrafter"/>
</dbReference>
<dbReference type="SUPFAM" id="SSF89837">
    <property type="entry name" value="Doublecortin (DC)"/>
    <property type="match status" value="3"/>
</dbReference>
<name>A0A507DS06_9FUNG</name>
<dbReference type="GO" id="GO:0005874">
    <property type="term" value="C:microtubule"/>
    <property type="evidence" value="ECO:0007669"/>
    <property type="project" value="TreeGrafter"/>
</dbReference>
<feature type="compositionally biased region" description="Basic residues" evidence="1">
    <location>
        <begin position="365"/>
        <end position="376"/>
    </location>
</feature>